<gene>
    <name evidence="2" type="ORF">BDW02DRAFT_544222</name>
</gene>
<evidence type="ECO:0008006" key="4">
    <source>
        <dbReference type="Google" id="ProtNLM"/>
    </source>
</evidence>
<evidence type="ECO:0000313" key="3">
    <source>
        <dbReference type="Proteomes" id="UP000800040"/>
    </source>
</evidence>
<dbReference type="InterPro" id="IPR026749">
    <property type="entry name" value="Tmem135"/>
</dbReference>
<dbReference type="PANTHER" id="PTHR12459">
    <property type="entry name" value="TRANSMEMBRANE PROTEIN 135-RELATED"/>
    <property type="match status" value="1"/>
</dbReference>
<organism evidence="2 3">
    <name type="scientific">Decorospora gaudefroyi</name>
    <dbReference type="NCBI Taxonomy" id="184978"/>
    <lineage>
        <taxon>Eukaryota</taxon>
        <taxon>Fungi</taxon>
        <taxon>Dikarya</taxon>
        <taxon>Ascomycota</taxon>
        <taxon>Pezizomycotina</taxon>
        <taxon>Dothideomycetes</taxon>
        <taxon>Pleosporomycetidae</taxon>
        <taxon>Pleosporales</taxon>
        <taxon>Pleosporineae</taxon>
        <taxon>Pleosporaceae</taxon>
        <taxon>Decorospora</taxon>
    </lineage>
</organism>
<feature type="compositionally biased region" description="Low complexity" evidence="1">
    <location>
        <begin position="1"/>
        <end position="10"/>
    </location>
</feature>
<dbReference type="PANTHER" id="PTHR12459:SF19">
    <property type="entry name" value="TRANSMEMBRANE PROTEIN 135 N-TERMINAL DOMAIN-CONTAINING PROTEIN"/>
    <property type="match status" value="1"/>
</dbReference>
<name>A0A6A5KQF9_9PLEO</name>
<dbReference type="AlphaFoldDB" id="A0A6A5KQF9"/>
<keyword evidence="3" id="KW-1185">Reference proteome</keyword>
<dbReference type="EMBL" id="ML975263">
    <property type="protein sequence ID" value="KAF1837326.1"/>
    <property type="molecule type" value="Genomic_DNA"/>
</dbReference>
<evidence type="ECO:0000313" key="2">
    <source>
        <dbReference type="EMBL" id="KAF1837326.1"/>
    </source>
</evidence>
<protein>
    <recommendedName>
        <fullName evidence="4">Transmembrane protein 135 N-terminal domain-containing protein</fullName>
    </recommendedName>
</protein>
<feature type="region of interest" description="Disordered" evidence="1">
    <location>
        <begin position="1"/>
        <end position="21"/>
    </location>
</feature>
<dbReference type="Proteomes" id="UP000800040">
    <property type="component" value="Unassembled WGS sequence"/>
</dbReference>
<evidence type="ECO:0000256" key="1">
    <source>
        <dbReference type="SAM" id="MobiDB-lite"/>
    </source>
</evidence>
<sequence length="543" mass="60958">MSSPSASSSDKQPKPKPQPIDPILRNALRYTISAKEYALLHQYLLSRAPVVKKRTIHPKRYDAIVKGPDDYNVAAFRASLRLGVATFSGLKAWELITTKLLARGTTVKRTQPRTPFWKSSNVRLSSSLALILLFHRLLRRFFVRIRESLLSNDARSFRRRNPRVSRSLTSKLAPAIGSSLAGFFLAVYPGDQLRVTIAIYIMTRALEFSYNYLEELGYFKNRPSWFGSWMIMPVACGQLLHAFVFDRDCFPTSLGTTILNQSPEYIQKRPSDYPSTLPWPGTYDIVDSLAEISRQRWPPFVSPILFPNAETLPNRLSSISPITSPAHPAIKSLSCALLHPQDPSCLRTYIQYWIQAFPKIARVMALFFTAMSLTRYKAFLASPLSAANQLARKILRMSLFLSGAIGTSWGSICLFQTLLPRSFLSTQRWFLGGFLGGAWAFLERSGGRANFLYSARLSVDSLWKVGVKRGWWTGLRNGDVLLFVASLAAVNVLYEVSPTSVNSGVARKGLGVLRGEGWVDRAALMREGKGSLADERAREEREE</sequence>
<proteinExistence type="predicted"/>
<dbReference type="OrthoDB" id="291792at2759"/>
<accession>A0A6A5KQF9</accession>
<reference evidence="2" key="1">
    <citation type="submission" date="2020-01" db="EMBL/GenBank/DDBJ databases">
        <authorList>
            <consortium name="DOE Joint Genome Institute"/>
            <person name="Haridas S."/>
            <person name="Albert R."/>
            <person name="Binder M."/>
            <person name="Bloem J."/>
            <person name="Labutti K."/>
            <person name="Salamov A."/>
            <person name="Andreopoulos B."/>
            <person name="Baker S.E."/>
            <person name="Barry K."/>
            <person name="Bills G."/>
            <person name="Bluhm B.H."/>
            <person name="Cannon C."/>
            <person name="Castanera R."/>
            <person name="Culley D.E."/>
            <person name="Daum C."/>
            <person name="Ezra D."/>
            <person name="Gonzalez J.B."/>
            <person name="Henrissat B."/>
            <person name="Kuo A."/>
            <person name="Liang C."/>
            <person name="Lipzen A."/>
            <person name="Lutzoni F."/>
            <person name="Magnuson J."/>
            <person name="Mondo S."/>
            <person name="Nolan M."/>
            <person name="Ohm R."/>
            <person name="Pangilinan J."/>
            <person name="Park H.-J."/>
            <person name="Ramirez L."/>
            <person name="Alfaro M."/>
            <person name="Sun H."/>
            <person name="Tritt A."/>
            <person name="Yoshinaga Y."/>
            <person name="Zwiers L.-H."/>
            <person name="Turgeon B.G."/>
            <person name="Goodwin S.B."/>
            <person name="Spatafora J.W."/>
            <person name="Crous P.W."/>
            <person name="Grigoriev I.V."/>
        </authorList>
    </citation>
    <scope>NUCLEOTIDE SEQUENCE</scope>
    <source>
        <strain evidence="2">P77</strain>
    </source>
</reference>